<proteinExistence type="inferred from homology"/>
<sequence>MSKELEKEMHQLYYQVPGTWFGDCMPFAYDGKFYLFHQRDNRNPVPFGEPFGWSLSVTEDFVHYEDYGTVIPGGTDEEQDQFIFAGCVFEAEGRFHSFYTGYNREYEKQGKKPQVLMHAMSDDLIHWEKCKGSLTFTPQAGYDPGDWRDPFVLWDKERQEYLLILGTRKMSPKTAQTGCTVYFTSKDLKEWSFKGDFYAPGIYTMHEMPDLFRMGDWWYHIFSEYSDRDKMVYRMAKSLHGPWIAPKEEAFDGRAYYAARTCELDKKRYLFGWLPTRENNEDTGNFQWAGVFVPHEVCQREDGTLGVMPPDTLWQAFGRERILQEREAACGDGRAAVRIGSSREELFRLEMEIEAGEGTKDFGLRFLENEETGQSFQYHFCLHENRVIFEKNPNWPWFQCMNLGLERQLPTPEGGRFHIRFIKDGTACVLYVNGTALSSRCYEAPGESISVFVTQGKICVRDISIAEGLV</sequence>
<dbReference type="EMBL" id="QGGY01000013">
    <property type="protein sequence ID" value="PWJ73312.1"/>
    <property type="molecule type" value="Genomic_DNA"/>
</dbReference>
<dbReference type="InterPro" id="IPR013320">
    <property type="entry name" value="ConA-like_dom_sf"/>
</dbReference>
<evidence type="ECO:0000256" key="3">
    <source>
        <dbReference type="ARBA" id="ARBA00022801"/>
    </source>
</evidence>
<evidence type="ECO:0000313" key="7">
    <source>
        <dbReference type="Proteomes" id="UP000245412"/>
    </source>
</evidence>
<dbReference type="SUPFAM" id="SSF49899">
    <property type="entry name" value="Concanavalin A-like lectins/glucanases"/>
    <property type="match status" value="1"/>
</dbReference>
<dbReference type="InterPro" id="IPR051214">
    <property type="entry name" value="GH32_Enzymes"/>
</dbReference>
<dbReference type="CDD" id="cd08995">
    <property type="entry name" value="GH32_EcAec43-like"/>
    <property type="match status" value="1"/>
</dbReference>
<dbReference type="Proteomes" id="UP000245412">
    <property type="component" value="Unassembled WGS sequence"/>
</dbReference>
<keyword evidence="4" id="KW-0326">Glycosidase</keyword>
<evidence type="ECO:0000256" key="1">
    <source>
        <dbReference type="ARBA" id="ARBA00009902"/>
    </source>
</evidence>
<protein>
    <recommendedName>
        <fullName evidence="2">beta-fructofuranosidase</fullName>
        <ecNumber evidence="2">3.2.1.26</ecNumber>
    </recommendedName>
</protein>
<gene>
    <name evidence="6" type="ORF">C7383_11398</name>
</gene>
<dbReference type="GO" id="GO:0004564">
    <property type="term" value="F:beta-fructofuranosidase activity"/>
    <property type="evidence" value="ECO:0007669"/>
    <property type="project" value="UniProtKB-EC"/>
</dbReference>
<dbReference type="InterPro" id="IPR023296">
    <property type="entry name" value="Glyco_hydro_beta-prop_sf"/>
</dbReference>
<evidence type="ECO:0000256" key="4">
    <source>
        <dbReference type="ARBA" id="ARBA00023295"/>
    </source>
</evidence>
<keyword evidence="7" id="KW-1185">Reference proteome</keyword>
<accession>A0AB73T0D5</accession>
<dbReference type="Gene3D" id="2.115.10.20">
    <property type="entry name" value="Glycosyl hydrolase domain, family 43"/>
    <property type="match status" value="1"/>
</dbReference>
<comment type="similarity">
    <text evidence="1">Belongs to the glycosyl hydrolase 32 family.</text>
</comment>
<dbReference type="AlphaFoldDB" id="A0AB73T0D5"/>
<reference evidence="6 7" key="1">
    <citation type="submission" date="2018-05" db="EMBL/GenBank/DDBJ databases">
        <authorList>
            <person name="Goeker M."/>
            <person name="Huntemann M."/>
            <person name="Clum A."/>
            <person name="Pillay M."/>
            <person name="Palaniappan K."/>
            <person name="Varghese N."/>
            <person name="Mikhailova N."/>
            <person name="Stamatis D."/>
            <person name="Reddy T."/>
            <person name="Daum C."/>
            <person name="Shapiro N."/>
            <person name="Ivanova N."/>
            <person name="Kyrpides N."/>
            <person name="Woyke T."/>
        </authorList>
    </citation>
    <scope>NUCLEOTIDE SEQUENCE [LARGE SCALE GENOMIC DNA]</scope>
    <source>
        <strain evidence="6 7">DSM 26524</strain>
    </source>
</reference>
<name>A0AB73T0D5_9FIRM</name>
<dbReference type="SMART" id="SM00640">
    <property type="entry name" value="Glyco_32"/>
    <property type="match status" value="1"/>
</dbReference>
<dbReference type="PANTHER" id="PTHR43101:SF1">
    <property type="entry name" value="BETA-FRUCTOSIDASE"/>
    <property type="match status" value="1"/>
</dbReference>
<organism evidence="6 7">
    <name type="scientific">Murimonas intestini</name>
    <dbReference type="NCBI Taxonomy" id="1337051"/>
    <lineage>
        <taxon>Bacteria</taxon>
        <taxon>Bacillati</taxon>
        <taxon>Bacillota</taxon>
        <taxon>Clostridia</taxon>
        <taxon>Lachnospirales</taxon>
        <taxon>Lachnospiraceae</taxon>
        <taxon>Murimonas</taxon>
    </lineage>
</organism>
<dbReference type="Pfam" id="PF00251">
    <property type="entry name" value="Glyco_hydro_32N"/>
    <property type="match status" value="1"/>
</dbReference>
<evidence type="ECO:0000259" key="5">
    <source>
        <dbReference type="Pfam" id="PF00251"/>
    </source>
</evidence>
<dbReference type="InterPro" id="IPR013148">
    <property type="entry name" value="Glyco_hydro_32_N"/>
</dbReference>
<evidence type="ECO:0000313" key="6">
    <source>
        <dbReference type="EMBL" id="PWJ73312.1"/>
    </source>
</evidence>
<dbReference type="RefSeq" id="WP_257497813.1">
    <property type="nucleotide sequence ID" value="NZ_JANKBI010000022.1"/>
</dbReference>
<dbReference type="EC" id="3.2.1.26" evidence="2"/>
<dbReference type="SUPFAM" id="SSF75005">
    <property type="entry name" value="Arabinanase/levansucrase/invertase"/>
    <property type="match status" value="1"/>
</dbReference>
<dbReference type="PANTHER" id="PTHR43101">
    <property type="entry name" value="BETA-FRUCTOSIDASE"/>
    <property type="match status" value="1"/>
</dbReference>
<evidence type="ECO:0000256" key="2">
    <source>
        <dbReference type="ARBA" id="ARBA00012758"/>
    </source>
</evidence>
<feature type="domain" description="Glycosyl hydrolase family 32 N-terminal" evidence="5">
    <location>
        <begin position="26"/>
        <end position="291"/>
    </location>
</feature>
<comment type="caution">
    <text evidence="6">The sequence shown here is derived from an EMBL/GenBank/DDBJ whole genome shotgun (WGS) entry which is preliminary data.</text>
</comment>
<dbReference type="GO" id="GO:0005975">
    <property type="term" value="P:carbohydrate metabolic process"/>
    <property type="evidence" value="ECO:0007669"/>
    <property type="project" value="InterPro"/>
</dbReference>
<dbReference type="InterPro" id="IPR001362">
    <property type="entry name" value="Glyco_hydro_32"/>
</dbReference>
<keyword evidence="3" id="KW-0378">Hydrolase</keyword>